<evidence type="ECO:0000256" key="2">
    <source>
        <dbReference type="SAM" id="SignalP"/>
    </source>
</evidence>
<evidence type="ECO:0000256" key="1">
    <source>
        <dbReference type="ARBA" id="ARBA00006987"/>
    </source>
</evidence>
<dbReference type="KEGG" id="bgm:CAL15_20500"/>
<dbReference type="AlphaFoldDB" id="A0A1W6ZK96"/>
<protein>
    <recommendedName>
        <fullName evidence="5">ABC transporter substrate-binding protein</fullName>
    </recommendedName>
</protein>
<dbReference type="Pfam" id="PF03401">
    <property type="entry name" value="TctC"/>
    <property type="match status" value="1"/>
</dbReference>
<keyword evidence="4" id="KW-1185">Reference proteome</keyword>
<sequence>MPTPARRSALAFARAATAIALSALAFASSAQTLSEPVKIEVGFSAGGSTDALARVIAPQLEAALKVPVIVENRPGANGNIAAAYVANGPANGSLLYMGSFNNPVNQAAGKKLSFEFTQDFTPVAMVAYVSNVLIVNASAPIHSVADLVALARKEPGRLTFGSAGPGSSLHMAGELFKRSAGVDLVHVPYKGSAPAIADLMGGHIDVMFDNLPSALELVKAGKVRALAVTSARRQPQLPDVPTVAEAGIADYDVLSFFALFAKTGTPEPLLAQMNSAVNAALGRAEVRDRILQLGAQPAAESREQVRAYTEREVGKWRDVIRANNIQLD</sequence>
<evidence type="ECO:0008006" key="5">
    <source>
        <dbReference type="Google" id="ProtNLM"/>
    </source>
</evidence>
<dbReference type="PIRSF" id="PIRSF017082">
    <property type="entry name" value="YflP"/>
    <property type="match status" value="1"/>
</dbReference>
<dbReference type="Gene3D" id="3.40.190.150">
    <property type="entry name" value="Bordetella uptake gene, domain 1"/>
    <property type="match status" value="1"/>
</dbReference>
<evidence type="ECO:0000313" key="3">
    <source>
        <dbReference type="EMBL" id="ARP97570.1"/>
    </source>
</evidence>
<name>A0A1W6ZK96_9BORD</name>
<dbReference type="Gene3D" id="3.40.190.10">
    <property type="entry name" value="Periplasmic binding protein-like II"/>
    <property type="match status" value="1"/>
</dbReference>
<keyword evidence="2" id="KW-0732">Signal</keyword>
<dbReference type="CDD" id="cd13578">
    <property type="entry name" value="PBP2_Bug27"/>
    <property type="match status" value="1"/>
</dbReference>
<dbReference type="SUPFAM" id="SSF53850">
    <property type="entry name" value="Periplasmic binding protein-like II"/>
    <property type="match status" value="1"/>
</dbReference>
<feature type="chain" id="PRO_5013252837" description="ABC transporter substrate-binding protein" evidence="2">
    <location>
        <begin position="28"/>
        <end position="328"/>
    </location>
</feature>
<reference evidence="3 4" key="1">
    <citation type="submission" date="2017-05" db="EMBL/GenBank/DDBJ databases">
        <title>Complete and WGS of Bordetella genogroups.</title>
        <authorList>
            <person name="Spilker T."/>
            <person name="LiPuma J."/>
        </authorList>
    </citation>
    <scope>NUCLEOTIDE SEQUENCE [LARGE SCALE GENOMIC DNA]</scope>
    <source>
        <strain evidence="3 4">AU7206</strain>
    </source>
</reference>
<dbReference type="Proteomes" id="UP000194161">
    <property type="component" value="Chromosome"/>
</dbReference>
<dbReference type="OrthoDB" id="5171643at2"/>
<dbReference type="InterPro" id="IPR005064">
    <property type="entry name" value="BUG"/>
</dbReference>
<dbReference type="PANTHER" id="PTHR42928:SF5">
    <property type="entry name" value="BLR1237 PROTEIN"/>
    <property type="match status" value="1"/>
</dbReference>
<feature type="signal peptide" evidence="2">
    <location>
        <begin position="1"/>
        <end position="27"/>
    </location>
</feature>
<gene>
    <name evidence="3" type="ORF">CAL15_20500</name>
</gene>
<dbReference type="InterPro" id="IPR042100">
    <property type="entry name" value="Bug_dom1"/>
</dbReference>
<dbReference type="RefSeq" id="WP_086081216.1">
    <property type="nucleotide sequence ID" value="NZ_CP021111.1"/>
</dbReference>
<dbReference type="STRING" id="463040.CAL15_20500"/>
<evidence type="ECO:0000313" key="4">
    <source>
        <dbReference type="Proteomes" id="UP000194161"/>
    </source>
</evidence>
<dbReference type="PROSITE" id="PS51318">
    <property type="entry name" value="TAT"/>
    <property type="match status" value="1"/>
</dbReference>
<accession>A0A1W6ZK96</accession>
<dbReference type="PANTHER" id="PTHR42928">
    <property type="entry name" value="TRICARBOXYLATE-BINDING PROTEIN"/>
    <property type="match status" value="1"/>
</dbReference>
<comment type="similarity">
    <text evidence="1">Belongs to the UPF0065 (bug) family.</text>
</comment>
<dbReference type="InterPro" id="IPR006311">
    <property type="entry name" value="TAT_signal"/>
</dbReference>
<organism evidence="3 4">
    <name type="scientific">Bordetella genomosp. 13</name>
    <dbReference type="NCBI Taxonomy" id="463040"/>
    <lineage>
        <taxon>Bacteria</taxon>
        <taxon>Pseudomonadati</taxon>
        <taxon>Pseudomonadota</taxon>
        <taxon>Betaproteobacteria</taxon>
        <taxon>Burkholderiales</taxon>
        <taxon>Alcaligenaceae</taxon>
        <taxon>Bordetella</taxon>
    </lineage>
</organism>
<dbReference type="EMBL" id="CP021111">
    <property type="protein sequence ID" value="ARP97570.1"/>
    <property type="molecule type" value="Genomic_DNA"/>
</dbReference>
<proteinExistence type="inferred from homology"/>